<dbReference type="VEuPathDB" id="FungiDB:AeMF1_006966"/>
<name>A0A6G0W9X1_9STRA</name>
<reference evidence="2 3" key="1">
    <citation type="submission" date="2019-07" db="EMBL/GenBank/DDBJ databases">
        <title>Genomics analysis of Aphanomyces spp. identifies a new class of oomycete effector associated with host adaptation.</title>
        <authorList>
            <person name="Gaulin E."/>
        </authorList>
    </citation>
    <scope>NUCLEOTIDE SEQUENCE [LARGE SCALE GENOMIC DNA]</scope>
    <source>
        <strain evidence="2 3">ATCC 201684</strain>
    </source>
</reference>
<keyword evidence="3" id="KW-1185">Reference proteome</keyword>
<evidence type="ECO:0000313" key="3">
    <source>
        <dbReference type="Proteomes" id="UP000481153"/>
    </source>
</evidence>
<dbReference type="EMBL" id="VJMJ01000298">
    <property type="protein sequence ID" value="KAF0723656.1"/>
    <property type="molecule type" value="Genomic_DNA"/>
</dbReference>
<protein>
    <submittedName>
        <fullName evidence="2">Uncharacterized protein</fullName>
    </submittedName>
</protein>
<dbReference type="EMBL" id="VJMJ01000298">
    <property type="protein sequence ID" value="KAF0723657.1"/>
    <property type="molecule type" value="Genomic_DNA"/>
</dbReference>
<accession>A0A6G0W9X1</accession>
<evidence type="ECO:0000313" key="2">
    <source>
        <dbReference type="EMBL" id="KAF0723657.1"/>
    </source>
</evidence>
<gene>
    <name evidence="1" type="ORF">Ae201684_017507</name>
    <name evidence="2" type="ORF">Ae201684_017508</name>
</gene>
<evidence type="ECO:0000313" key="1">
    <source>
        <dbReference type="EMBL" id="KAF0723656.1"/>
    </source>
</evidence>
<sequence>MPAKLLVDFDGSTTEMVETFSLSSYPGLKDSPSGRIHVLVVVPEGAAVSEISETAQMVKKVDEMHAQIVQANPKKYVHSQVNTENGKELLQDLNIKVEPLDTMPFVCEDHTTPVEAFTWENVRNVSGKNIALFEEQQRSEYRKYIEDNIGDVLAEKGFA</sequence>
<dbReference type="AlphaFoldDB" id="A0A6G0W9X1"/>
<proteinExistence type="predicted"/>
<dbReference type="Proteomes" id="UP000481153">
    <property type="component" value="Unassembled WGS sequence"/>
</dbReference>
<organism evidence="2 3">
    <name type="scientific">Aphanomyces euteiches</name>
    <dbReference type="NCBI Taxonomy" id="100861"/>
    <lineage>
        <taxon>Eukaryota</taxon>
        <taxon>Sar</taxon>
        <taxon>Stramenopiles</taxon>
        <taxon>Oomycota</taxon>
        <taxon>Saprolegniomycetes</taxon>
        <taxon>Saprolegniales</taxon>
        <taxon>Verrucalvaceae</taxon>
        <taxon>Aphanomyces</taxon>
    </lineage>
</organism>
<comment type="caution">
    <text evidence="2">The sequence shown here is derived from an EMBL/GenBank/DDBJ whole genome shotgun (WGS) entry which is preliminary data.</text>
</comment>